<dbReference type="AlphaFoldDB" id="B8IHF9"/>
<proteinExistence type="predicted"/>
<dbReference type="EMBL" id="CP001349">
    <property type="protein sequence ID" value="ACL61622.1"/>
    <property type="molecule type" value="Genomic_DNA"/>
</dbReference>
<evidence type="ECO:0000313" key="1">
    <source>
        <dbReference type="EMBL" id="ACL61622.1"/>
    </source>
</evidence>
<accession>B8IHF9</accession>
<dbReference type="HOGENOM" id="CLU_2735423_0_0_5"/>
<dbReference type="KEGG" id="mno:Mnod_6877"/>
<protein>
    <submittedName>
        <fullName evidence="1">Uncharacterized protein</fullName>
    </submittedName>
</protein>
<reference evidence="1 2" key="1">
    <citation type="submission" date="2009-01" db="EMBL/GenBank/DDBJ databases">
        <title>Complete sequence of chromosome of Methylobacterium nodulans ORS 2060.</title>
        <authorList>
            <consortium name="US DOE Joint Genome Institute"/>
            <person name="Lucas S."/>
            <person name="Copeland A."/>
            <person name="Lapidus A."/>
            <person name="Glavina del Rio T."/>
            <person name="Dalin E."/>
            <person name="Tice H."/>
            <person name="Bruce D."/>
            <person name="Goodwin L."/>
            <person name="Pitluck S."/>
            <person name="Sims D."/>
            <person name="Brettin T."/>
            <person name="Detter J.C."/>
            <person name="Han C."/>
            <person name="Larimer F."/>
            <person name="Land M."/>
            <person name="Hauser L."/>
            <person name="Kyrpides N."/>
            <person name="Ivanova N."/>
            <person name="Marx C.J."/>
            <person name="Richardson P."/>
        </authorList>
    </citation>
    <scope>NUCLEOTIDE SEQUENCE [LARGE SCALE GENOMIC DNA]</scope>
    <source>
        <strain evidence="2">LMG 21967 / CNCM I-2342 / ORS 2060</strain>
    </source>
</reference>
<evidence type="ECO:0000313" key="2">
    <source>
        <dbReference type="Proteomes" id="UP000008207"/>
    </source>
</evidence>
<organism evidence="1 2">
    <name type="scientific">Methylobacterium nodulans (strain LMG 21967 / CNCM I-2342 / ORS 2060)</name>
    <dbReference type="NCBI Taxonomy" id="460265"/>
    <lineage>
        <taxon>Bacteria</taxon>
        <taxon>Pseudomonadati</taxon>
        <taxon>Pseudomonadota</taxon>
        <taxon>Alphaproteobacteria</taxon>
        <taxon>Hyphomicrobiales</taxon>
        <taxon>Methylobacteriaceae</taxon>
        <taxon>Methylobacterium</taxon>
    </lineage>
</organism>
<sequence>MQRAARQMTDAEHDHLLADDLFPEWKYIPDMDGAPFEYEQSDWGYYQGRLVAVDCAAHELFERDEMPRQLE</sequence>
<name>B8IHF9_METNO</name>
<gene>
    <name evidence="1" type="ordered locus">Mnod_6877</name>
</gene>
<keyword evidence="2" id="KW-1185">Reference proteome</keyword>
<dbReference type="Proteomes" id="UP000008207">
    <property type="component" value="Chromosome"/>
</dbReference>